<dbReference type="PANTHER" id="PTHR47354">
    <property type="entry name" value="NADH OXIDOREDUCTASE HCR"/>
    <property type="match status" value="1"/>
</dbReference>
<keyword evidence="1" id="KW-0408">Iron</keyword>
<evidence type="ECO:0000313" key="5">
    <source>
        <dbReference type="EMBL" id="KXU35518.1"/>
    </source>
</evidence>
<dbReference type="InterPro" id="IPR017927">
    <property type="entry name" value="FAD-bd_FR_type"/>
</dbReference>
<comment type="cofactor">
    <cofactor evidence="2">
        <name>[2Fe-2S] cluster</name>
        <dbReference type="ChEBI" id="CHEBI:190135"/>
    </cofactor>
</comment>
<dbReference type="EMBL" id="LSZO01000196">
    <property type="protein sequence ID" value="KXU35518.1"/>
    <property type="molecule type" value="Genomic_DNA"/>
</dbReference>
<dbReference type="SUPFAM" id="SSF63380">
    <property type="entry name" value="Riboflavin synthase domain-like"/>
    <property type="match status" value="1"/>
</dbReference>
<dbReference type="RefSeq" id="WP_068392450.1">
    <property type="nucleotide sequence ID" value="NZ_LSZO01000196.1"/>
</dbReference>
<dbReference type="SUPFAM" id="SSF54292">
    <property type="entry name" value="2Fe-2S ferredoxin-like"/>
    <property type="match status" value="1"/>
</dbReference>
<feature type="domain" description="FAD-binding FR-type" evidence="4">
    <location>
        <begin position="103"/>
        <end position="203"/>
    </location>
</feature>
<protein>
    <submittedName>
        <fullName evidence="5">Oxidoreductase</fullName>
    </submittedName>
</protein>
<gene>
    <name evidence="5" type="ORF">AXE65_06315</name>
</gene>
<dbReference type="InterPro" id="IPR012675">
    <property type="entry name" value="Beta-grasp_dom_sf"/>
</dbReference>
<keyword evidence="6" id="KW-1185">Reference proteome</keyword>
<dbReference type="Pfam" id="PF00111">
    <property type="entry name" value="Fer2"/>
    <property type="match status" value="1"/>
</dbReference>
<dbReference type="PROSITE" id="PS51085">
    <property type="entry name" value="2FE2S_FER_2"/>
    <property type="match status" value="1"/>
</dbReference>
<dbReference type="PANTHER" id="PTHR47354:SF5">
    <property type="entry name" value="PROTEIN RFBI"/>
    <property type="match status" value="1"/>
</dbReference>
<dbReference type="InterPro" id="IPR001433">
    <property type="entry name" value="OxRdtase_FAD/NAD-bd"/>
</dbReference>
<dbReference type="Gene3D" id="3.40.50.80">
    <property type="entry name" value="Nucleotide-binding domain of ferredoxin-NADP reductase (FNR) module"/>
    <property type="match status" value="1"/>
</dbReference>
<dbReference type="PRINTS" id="PR00371">
    <property type="entry name" value="FPNCR"/>
</dbReference>
<comment type="caution">
    <text evidence="5">The sequence shown here is derived from an EMBL/GenBank/DDBJ whole genome shotgun (WGS) entry which is preliminary data.</text>
</comment>
<dbReference type="PROSITE" id="PS00197">
    <property type="entry name" value="2FE2S_FER_1"/>
    <property type="match status" value="1"/>
</dbReference>
<dbReference type="InterPro" id="IPR050415">
    <property type="entry name" value="MRET"/>
</dbReference>
<dbReference type="PROSITE" id="PS51384">
    <property type="entry name" value="FAD_FR"/>
    <property type="match status" value="1"/>
</dbReference>
<sequence>MFAFFKKQRPSTALVNGSQVVVEPKQTLLQAALRQGIDFPHGCRVGGCATCKCKLVSGKVRELTEFGYVLSDEELDQGYILACQSVPLSDIAVEVDMSRQQGKRRVHGKIVVQEHLTHDITHLVIQLEESLPYRCGQYARLTLDALPEHDRSFSFASAMQADAKVSFFIRKVPGGRLTGLINDEALQGQGITVEGPYGDFHLHPADNPLLLIAGGSGLSPIFAMLQDALADSPHRPVTLLFGARSQRDLYALDEIREMAAQWAAPFAFVPVLSEESTDSGWNGARGFVSSQIPALLASDAQVYLCGPPAMIDSAIDVLRTCGVPDSQIYIDRFTTEQPVLTAA</sequence>
<dbReference type="AlphaFoldDB" id="A0A139SLU4"/>
<dbReference type="Pfam" id="PF00970">
    <property type="entry name" value="FAD_binding_6"/>
    <property type="match status" value="1"/>
</dbReference>
<dbReference type="InterPro" id="IPR006058">
    <property type="entry name" value="2Fe2S_fd_BS"/>
</dbReference>
<dbReference type="InterPro" id="IPR036010">
    <property type="entry name" value="2Fe-2S_ferredoxin-like_sf"/>
</dbReference>
<dbReference type="GO" id="GO:0051537">
    <property type="term" value="F:2 iron, 2 sulfur cluster binding"/>
    <property type="evidence" value="ECO:0007669"/>
    <property type="project" value="InterPro"/>
</dbReference>
<dbReference type="InterPro" id="IPR039261">
    <property type="entry name" value="FNR_nucleotide-bd"/>
</dbReference>
<dbReference type="Gene3D" id="3.10.20.30">
    <property type="match status" value="1"/>
</dbReference>
<evidence type="ECO:0000313" key="6">
    <source>
        <dbReference type="Proteomes" id="UP000072660"/>
    </source>
</evidence>
<dbReference type="CDD" id="cd00207">
    <property type="entry name" value="fer2"/>
    <property type="match status" value="1"/>
</dbReference>
<dbReference type="Proteomes" id="UP000072660">
    <property type="component" value="Unassembled WGS sequence"/>
</dbReference>
<dbReference type="Pfam" id="PF00175">
    <property type="entry name" value="NAD_binding_1"/>
    <property type="match status" value="1"/>
</dbReference>
<reference evidence="5 6" key="1">
    <citation type="submission" date="2016-02" db="EMBL/GenBank/DDBJ databases">
        <authorList>
            <person name="Wen L."/>
            <person name="He K."/>
            <person name="Yang H."/>
        </authorList>
    </citation>
    <scope>NUCLEOTIDE SEQUENCE [LARGE SCALE GENOMIC DNA]</scope>
    <source>
        <strain evidence="5 6">CV58</strain>
    </source>
</reference>
<dbReference type="InterPro" id="IPR008333">
    <property type="entry name" value="Cbr1-like_FAD-bd_dom"/>
</dbReference>
<dbReference type="InterPro" id="IPR017938">
    <property type="entry name" value="Riboflavin_synthase-like_b-brl"/>
</dbReference>
<keyword evidence="1" id="KW-0411">Iron-sulfur</keyword>
<dbReference type="InterPro" id="IPR001041">
    <property type="entry name" value="2Fe-2S_ferredoxin-type"/>
</dbReference>
<dbReference type="OrthoDB" id="9806195at2"/>
<dbReference type="GO" id="GO:0016491">
    <property type="term" value="F:oxidoreductase activity"/>
    <property type="evidence" value="ECO:0007669"/>
    <property type="project" value="InterPro"/>
</dbReference>
<dbReference type="Gene3D" id="2.40.30.10">
    <property type="entry name" value="Translation factors"/>
    <property type="match status" value="1"/>
</dbReference>
<organism evidence="5 6">
    <name type="scientific">Ventosimonas gracilis</name>
    <dbReference type="NCBI Taxonomy" id="1680762"/>
    <lineage>
        <taxon>Bacteria</taxon>
        <taxon>Pseudomonadati</taxon>
        <taxon>Pseudomonadota</taxon>
        <taxon>Gammaproteobacteria</taxon>
        <taxon>Pseudomonadales</taxon>
        <taxon>Ventosimonadaceae</taxon>
        <taxon>Ventosimonas</taxon>
    </lineage>
</organism>
<name>A0A139SLU4_9GAMM</name>
<dbReference type="InterPro" id="IPR001709">
    <property type="entry name" value="Flavoprot_Pyr_Nucl_cyt_Rdtase"/>
</dbReference>
<evidence type="ECO:0000256" key="1">
    <source>
        <dbReference type="ARBA" id="ARBA00023014"/>
    </source>
</evidence>
<evidence type="ECO:0000256" key="2">
    <source>
        <dbReference type="ARBA" id="ARBA00034078"/>
    </source>
</evidence>
<dbReference type="PRINTS" id="PR00410">
    <property type="entry name" value="PHEHYDRXLASE"/>
</dbReference>
<dbReference type="SUPFAM" id="SSF52343">
    <property type="entry name" value="Ferredoxin reductase-like, C-terminal NADP-linked domain"/>
    <property type="match status" value="1"/>
</dbReference>
<keyword evidence="1" id="KW-0479">Metal-binding</keyword>
<accession>A0A139SLU4</accession>
<evidence type="ECO:0000259" key="3">
    <source>
        <dbReference type="PROSITE" id="PS51085"/>
    </source>
</evidence>
<proteinExistence type="predicted"/>
<feature type="domain" description="2Fe-2S ferredoxin-type" evidence="3">
    <location>
        <begin position="10"/>
        <end position="99"/>
    </location>
</feature>
<evidence type="ECO:0000259" key="4">
    <source>
        <dbReference type="PROSITE" id="PS51384"/>
    </source>
</evidence>